<feature type="signal peptide" evidence="1">
    <location>
        <begin position="1"/>
        <end position="29"/>
    </location>
</feature>
<keyword evidence="1" id="KW-0732">Signal</keyword>
<dbReference type="InterPro" id="IPR005151">
    <property type="entry name" value="Tail-specific_protease"/>
</dbReference>
<comment type="caution">
    <text evidence="3">The sequence shown here is derived from an EMBL/GenBank/DDBJ whole genome shotgun (WGS) entry which is preliminary data.</text>
</comment>
<dbReference type="SMART" id="SM00245">
    <property type="entry name" value="TSPc"/>
    <property type="match status" value="1"/>
</dbReference>
<name>A0A7W3LZ95_ACTNM</name>
<dbReference type="Proteomes" id="UP000572680">
    <property type="component" value="Unassembled WGS sequence"/>
</dbReference>
<evidence type="ECO:0000256" key="1">
    <source>
        <dbReference type="SAM" id="SignalP"/>
    </source>
</evidence>
<organism evidence="3 4">
    <name type="scientific">Actinomadura namibiensis</name>
    <dbReference type="NCBI Taxonomy" id="182080"/>
    <lineage>
        <taxon>Bacteria</taxon>
        <taxon>Bacillati</taxon>
        <taxon>Actinomycetota</taxon>
        <taxon>Actinomycetes</taxon>
        <taxon>Streptosporangiales</taxon>
        <taxon>Thermomonosporaceae</taxon>
        <taxon>Actinomadura</taxon>
    </lineage>
</organism>
<accession>A0A7W3LZ95</accession>
<evidence type="ECO:0000313" key="3">
    <source>
        <dbReference type="EMBL" id="MBA8957091.1"/>
    </source>
</evidence>
<dbReference type="SUPFAM" id="SSF52096">
    <property type="entry name" value="ClpP/crotonase"/>
    <property type="match status" value="1"/>
</dbReference>
<dbReference type="InterPro" id="IPR028204">
    <property type="entry name" value="Tricorn_C1"/>
</dbReference>
<dbReference type="RefSeq" id="WP_182848949.1">
    <property type="nucleotide sequence ID" value="NZ_JACJIA010000020.1"/>
</dbReference>
<feature type="domain" description="Tail specific protease" evidence="2">
    <location>
        <begin position="222"/>
        <end position="432"/>
    </location>
</feature>
<dbReference type="Gene3D" id="3.90.226.10">
    <property type="entry name" value="2-enoyl-CoA Hydratase, Chain A, domain 1"/>
    <property type="match status" value="1"/>
</dbReference>
<dbReference type="PANTHER" id="PTHR11261">
    <property type="entry name" value="INTERPHOTORECEPTOR RETINOID-BINDING PROTEIN"/>
    <property type="match status" value="1"/>
</dbReference>
<keyword evidence="4" id="KW-1185">Reference proteome</keyword>
<protein>
    <recommendedName>
        <fullName evidence="2">Tail specific protease domain-containing protein</fullName>
    </recommendedName>
</protein>
<proteinExistence type="predicted"/>
<dbReference type="AlphaFoldDB" id="A0A7W3LZ95"/>
<dbReference type="GO" id="GO:0008236">
    <property type="term" value="F:serine-type peptidase activity"/>
    <property type="evidence" value="ECO:0007669"/>
    <property type="project" value="InterPro"/>
</dbReference>
<gene>
    <name evidence="3" type="ORF">HNR61_008782</name>
</gene>
<feature type="chain" id="PRO_5038842906" description="Tail specific protease domain-containing protein" evidence="1">
    <location>
        <begin position="30"/>
        <end position="456"/>
    </location>
</feature>
<dbReference type="EMBL" id="JACJIA010000020">
    <property type="protein sequence ID" value="MBA8957091.1"/>
    <property type="molecule type" value="Genomic_DNA"/>
</dbReference>
<evidence type="ECO:0000259" key="2">
    <source>
        <dbReference type="SMART" id="SM00245"/>
    </source>
</evidence>
<dbReference type="PANTHER" id="PTHR11261:SF3">
    <property type="entry name" value="RETINOL-BINDING PROTEIN 3"/>
    <property type="match status" value="1"/>
</dbReference>
<evidence type="ECO:0000313" key="4">
    <source>
        <dbReference type="Proteomes" id="UP000572680"/>
    </source>
</evidence>
<dbReference type="Pfam" id="PF03572">
    <property type="entry name" value="Peptidase_S41"/>
    <property type="match status" value="1"/>
</dbReference>
<dbReference type="CDD" id="cd07563">
    <property type="entry name" value="Peptidase_S41_IRBP"/>
    <property type="match status" value="1"/>
</dbReference>
<sequence length="456" mass="49000">MPTKTPRRTLRGAPVAASLVLLAAPAVPAAAETARPPGGVWRTAAYGQVAVVDGARLRLYQTTSISCLPGGELRSAGPDGSGGVRFAADDGAEMVLRPGPRGGLVLTVPGSVGRVDLRRLPSLPDRCTRPMPKDPRTVFDVFWTTFAEHYPFFAARGVDWNALRARHRPRVTRHTSPDRLFTILSDMIRPLGDAHTGVADPVGGRSFAGRRPGTRRHDDAFRARVDKAVLRNVGVPLRTWADGRVGYADLPRRLGYLRVTAFTGYAGANAVYAEQRAELDRALDAVLTRDRVRALRGLIIDVRYNGGGHDALGVRIASRLTDRPYVAYRKRAPGTAFQTVRVRPSDRPRYTGPVAVLTSDLSVSAAETFTLGLTGRSPAPHRVGATTQGVFSDVLVRALPNGWILALGNEDYRSAGGVSHEGRGVPPTVRAPVFTDAELAAGRDSALARARALLAR</sequence>
<dbReference type="Pfam" id="PF14684">
    <property type="entry name" value="Tricorn_C1"/>
    <property type="match status" value="1"/>
</dbReference>
<dbReference type="InterPro" id="IPR029045">
    <property type="entry name" value="ClpP/crotonase-like_dom_sf"/>
</dbReference>
<dbReference type="Gene3D" id="3.30.750.44">
    <property type="match status" value="1"/>
</dbReference>
<dbReference type="GO" id="GO:0006508">
    <property type="term" value="P:proteolysis"/>
    <property type="evidence" value="ECO:0007669"/>
    <property type="project" value="InterPro"/>
</dbReference>
<reference evidence="3 4" key="1">
    <citation type="submission" date="2020-08" db="EMBL/GenBank/DDBJ databases">
        <title>Genomic Encyclopedia of Type Strains, Phase IV (KMG-IV): sequencing the most valuable type-strain genomes for metagenomic binning, comparative biology and taxonomic classification.</title>
        <authorList>
            <person name="Goeker M."/>
        </authorList>
    </citation>
    <scope>NUCLEOTIDE SEQUENCE [LARGE SCALE GENOMIC DNA]</scope>
    <source>
        <strain evidence="3 4">DSM 44197</strain>
    </source>
</reference>